<organism evidence="2 3">
    <name type="scientific">Marinactinospora rubrisoli</name>
    <dbReference type="NCBI Taxonomy" id="2715399"/>
    <lineage>
        <taxon>Bacteria</taxon>
        <taxon>Bacillati</taxon>
        <taxon>Actinomycetota</taxon>
        <taxon>Actinomycetes</taxon>
        <taxon>Streptosporangiales</taxon>
        <taxon>Nocardiopsidaceae</taxon>
        <taxon>Marinactinospora</taxon>
    </lineage>
</organism>
<evidence type="ECO:0000256" key="1">
    <source>
        <dbReference type="SAM" id="MobiDB-lite"/>
    </source>
</evidence>
<reference evidence="3" key="1">
    <citation type="journal article" date="2019" name="Int. J. Syst. Evol. Microbiol.">
        <title>The Global Catalogue of Microorganisms (GCM) 10K type strain sequencing project: providing services to taxonomists for standard genome sequencing and annotation.</title>
        <authorList>
            <consortium name="The Broad Institute Genomics Platform"/>
            <consortium name="The Broad Institute Genome Sequencing Center for Infectious Disease"/>
            <person name="Wu L."/>
            <person name="Ma J."/>
        </authorList>
    </citation>
    <scope>NUCLEOTIDE SEQUENCE [LARGE SCALE GENOMIC DNA]</scope>
    <source>
        <strain evidence="3">CGMCC 4.7382</strain>
    </source>
</reference>
<dbReference type="EMBL" id="JBHTBH010000009">
    <property type="protein sequence ID" value="MFC7329858.1"/>
    <property type="molecule type" value="Genomic_DNA"/>
</dbReference>
<comment type="caution">
    <text evidence="2">The sequence shown here is derived from an EMBL/GenBank/DDBJ whole genome shotgun (WGS) entry which is preliminary data.</text>
</comment>
<evidence type="ECO:0000313" key="3">
    <source>
        <dbReference type="Proteomes" id="UP001596540"/>
    </source>
</evidence>
<keyword evidence="3" id="KW-1185">Reference proteome</keyword>
<accession>A0ABW2KKG2</accession>
<protein>
    <submittedName>
        <fullName evidence="2">Uncharacterized protein</fullName>
    </submittedName>
</protein>
<gene>
    <name evidence="2" type="ORF">ACFQRF_19165</name>
</gene>
<dbReference type="Proteomes" id="UP001596540">
    <property type="component" value="Unassembled WGS sequence"/>
</dbReference>
<feature type="compositionally biased region" description="Basic and acidic residues" evidence="1">
    <location>
        <begin position="123"/>
        <end position="162"/>
    </location>
</feature>
<name>A0ABW2KKG2_9ACTN</name>
<feature type="region of interest" description="Disordered" evidence="1">
    <location>
        <begin position="121"/>
        <end position="166"/>
    </location>
</feature>
<proteinExistence type="predicted"/>
<dbReference type="RefSeq" id="WP_379872505.1">
    <property type="nucleotide sequence ID" value="NZ_JBHTBH010000009.1"/>
</dbReference>
<sequence>MSVDERLRVPIGSAAATWSTRPDCRRVLVIAHTVTSVTRLLDLLPIFDSDPRIQVVATRARTSNFREGVTEFLTDLGFAVAPWEQAVEERFDLAVSASLGDDMHLLRAPLIVVSHGAGYNKLMKPETGNRKPETGNRKPETGNRKPETGNRKPETGNRKPETGNRSAVFGLSTETLVRDGRLVPSVLVLSHPEQLDRLGASCPEAVPSALVAGDPTYDRILAGRRWRAEYRRALDVGERRMVLVSSTWGPSSLLGRRPELLSALVGELPADEYRVVFAAHPNAWHGHGPWQLRNWLASSERAGLRVLPPRVGWQAALVAADHVIGDHGSVTFYGAALGTHTMLGTFPHDELDPASPIAEFGRTARLLAGDRPLRDQLVADADRHRPDRFAGVTRLLTSLPEKSARVLRTACYRLMDLPEPGHAVRVTPPEPPRPFQRQWPDVGVSVPMTVTADGDAAEVRVERRPAELVRDGRVVLDRPHIVAGADEPDTHWLESADIVVEARDTGEPWRRVADTLAAHPGARFAAVRSGPDCLVGARGGRRFRLRPETDPSGIAPEVFASAFWRVYTALRGKVAAGTVKVHVGERHVVLRVVPE</sequence>
<evidence type="ECO:0000313" key="2">
    <source>
        <dbReference type="EMBL" id="MFC7329858.1"/>
    </source>
</evidence>